<accession>A0A2L0HLL8</accession>
<dbReference type="Proteomes" id="UP000241884">
    <property type="component" value="Segment"/>
</dbReference>
<organism evidence="1 2">
    <name type="scientific">Microbacterium phage Aubergine</name>
    <dbReference type="NCBI Taxonomy" id="2079577"/>
    <lineage>
        <taxon>Viruses</taxon>
        <taxon>Duplodnaviria</taxon>
        <taxon>Heunggongvirae</taxon>
        <taxon>Uroviricota</taxon>
        <taxon>Caudoviricetes</taxon>
        <taxon>Ilzatvirus</taxon>
        <taxon>Ilzatvirus ilzat</taxon>
    </lineage>
</organism>
<dbReference type="SUPFAM" id="SSF55144">
    <property type="entry name" value="LigT-like"/>
    <property type="match status" value="1"/>
</dbReference>
<name>A0A2L0HLL8_9CAUD</name>
<proteinExistence type="predicted"/>
<evidence type="ECO:0000313" key="1">
    <source>
        <dbReference type="EMBL" id="AUX82628.1"/>
    </source>
</evidence>
<dbReference type="InterPro" id="IPR009097">
    <property type="entry name" value="Cyclic_Pdiesterase"/>
</dbReference>
<evidence type="ECO:0000313" key="2">
    <source>
        <dbReference type="Proteomes" id="UP000241884"/>
    </source>
</evidence>
<protein>
    <submittedName>
        <fullName evidence="1">Phosphoesterase</fullName>
    </submittedName>
</protein>
<sequence>MNKNQFVGREELMFHLGVDVKTLGYVGLTFDPLDVRRILGYGNASGVAIIDSDYVYAPEGDYRDWVRGPVGETKAHVTAKYGLLIPAHEIKEAVNQLIGWPRAVTAEVVDIEVFPSPYEDLPYGCLVARLGGDDLLEMNAALSVLPHVDSFTEYKPHVTLAYLKPEIATYAGVAEATDWLLGARLPVTGIDYGKVYS</sequence>
<dbReference type="EMBL" id="MG839015">
    <property type="protein sequence ID" value="AUX82628.1"/>
    <property type="molecule type" value="Genomic_DNA"/>
</dbReference>
<reference evidence="2" key="1">
    <citation type="submission" date="2018-01" db="EMBL/GenBank/DDBJ databases">
        <authorList>
            <person name="Gaut B.S."/>
            <person name="Morton B.R."/>
            <person name="Clegg M.T."/>
            <person name="Duvall M.R."/>
        </authorList>
    </citation>
    <scope>NUCLEOTIDE SEQUENCE [LARGE SCALE GENOMIC DNA]</scope>
</reference>
<gene>
    <name evidence="1" type="primary">41</name>
    <name evidence="1" type="ORF">PBI_AUBERGINE_41</name>
</gene>